<dbReference type="WBParaSite" id="ES5_v2.g24975.t1">
    <property type="protein sequence ID" value="ES5_v2.g24975.t1"/>
    <property type="gene ID" value="ES5_v2.g24975"/>
</dbReference>
<organism evidence="1 2">
    <name type="scientific">Panagrolaimus sp. ES5</name>
    <dbReference type="NCBI Taxonomy" id="591445"/>
    <lineage>
        <taxon>Eukaryota</taxon>
        <taxon>Metazoa</taxon>
        <taxon>Ecdysozoa</taxon>
        <taxon>Nematoda</taxon>
        <taxon>Chromadorea</taxon>
        <taxon>Rhabditida</taxon>
        <taxon>Tylenchina</taxon>
        <taxon>Panagrolaimomorpha</taxon>
        <taxon>Panagrolaimoidea</taxon>
        <taxon>Panagrolaimidae</taxon>
        <taxon>Panagrolaimus</taxon>
    </lineage>
</organism>
<dbReference type="Proteomes" id="UP000887579">
    <property type="component" value="Unplaced"/>
</dbReference>
<evidence type="ECO:0000313" key="1">
    <source>
        <dbReference type="Proteomes" id="UP000887579"/>
    </source>
</evidence>
<protein>
    <submittedName>
        <fullName evidence="2">ShKT domain-containing protein</fullName>
    </submittedName>
</protein>
<sequence>LANGILQNDTKLMKMLENIEIVVFPVLNPDGYEYTRSDPRNALVRMWRKSRSHERCATNRNGEKSCCRGTDLNRNFAYKFAETGTSYHPCSEIYHGAGPFSEPESRNVRDAIINSDLTGRIDAYVTLHAYSQLFIYPFSNRKRHYPQDVAELKKVAQKAVSAISRLFGTHYLIGTGPEIIYAYAGGSSDWAKETAKIKYSYTIELRPSYYSWNGFVLNKALLVPTARETFDGIMVVLDTVASEAREKSSQIIQPSNIPSQQQFIPAQTRQTTLAPSTTRMPMLIHRQPQPQHQHFQQQKSQHLSSHSASSSSCRDSVEDCNRWLSQSPLLCSTSRLSMKRQCPKTCNLC</sequence>
<accession>A0AC34G5I3</accession>
<name>A0AC34G5I3_9BILA</name>
<reference evidence="2" key="1">
    <citation type="submission" date="2022-11" db="UniProtKB">
        <authorList>
            <consortium name="WormBaseParasite"/>
        </authorList>
    </citation>
    <scope>IDENTIFICATION</scope>
</reference>
<proteinExistence type="predicted"/>
<evidence type="ECO:0000313" key="2">
    <source>
        <dbReference type="WBParaSite" id="ES5_v2.g24975.t1"/>
    </source>
</evidence>